<organism evidence="1 2">
    <name type="scientific">candidate division MSBL1 archaeon SCGC-AAA382N08</name>
    <dbReference type="NCBI Taxonomy" id="1698285"/>
    <lineage>
        <taxon>Archaea</taxon>
        <taxon>Methanobacteriati</taxon>
        <taxon>Methanobacteriota</taxon>
        <taxon>candidate division MSBL1</taxon>
    </lineage>
</organism>
<dbReference type="Proteomes" id="UP000070175">
    <property type="component" value="Unassembled WGS sequence"/>
</dbReference>
<gene>
    <name evidence="1" type="ORF">AKJ56_00160</name>
</gene>
<sequence length="166" mass="19072">MADIFENNFFNPSRGDLSYEQVTQELIDWMRDKPEKEYEVVVGCDSSSETQPDFPVAIVLLRVGEGGRYFLKKVSYEDKEFHNIRERVLEEVVLSCDLALKLREDLKEKVDPDLDYNLRYIHADIGTNGRTKDMIKEVVGLIKGNGFMPKIKPEAYVASSLADRFA</sequence>
<dbReference type="PANTHER" id="PTHR39961:SF1">
    <property type="entry name" value="DUF458 DOMAIN-CONTAINING PROTEIN"/>
    <property type="match status" value="1"/>
</dbReference>
<protein>
    <recommendedName>
        <fullName evidence="3">DUF458 domain-containing protein</fullName>
    </recommendedName>
</protein>
<keyword evidence="2" id="KW-1185">Reference proteome</keyword>
<dbReference type="InterPro" id="IPR007405">
    <property type="entry name" value="Phage_KVP40_Orf299"/>
</dbReference>
<dbReference type="EMBL" id="LHYJ01000001">
    <property type="protein sequence ID" value="KXB08861.1"/>
    <property type="molecule type" value="Genomic_DNA"/>
</dbReference>
<evidence type="ECO:0000313" key="1">
    <source>
        <dbReference type="EMBL" id="KXB08861.1"/>
    </source>
</evidence>
<proteinExistence type="predicted"/>
<reference evidence="1 2" key="1">
    <citation type="journal article" date="2016" name="Sci. Rep.">
        <title>Metabolic traits of an uncultured archaeal lineage -MSBL1- from brine pools of the Red Sea.</title>
        <authorList>
            <person name="Mwirichia R."/>
            <person name="Alam I."/>
            <person name="Rashid M."/>
            <person name="Vinu M."/>
            <person name="Ba-Alawi W."/>
            <person name="Anthony Kamau A."/>
            <person name="Kamanda Ngugi D."/>
            <person name="Goker M."/>
            <person name="Klenk H.P."/>
            <person name="Bajic V."/>
            <person name="Stingl U."/>
        </authorList>
    </citation>
    <scope>NUCLEOTIDE SEQUENCE [LARGE SCALE GENOMIC DNA]</scope>
    <source>
        <strain evidence="1">SCGC-AAA382N08</strain>
    </source>
</reference>
<evidence type="ECO:0000313" key="2">
    <source>
        <dbReference type="Proteomes" id="UP000070175"/>
    </source>
</evidence>
<comment type="caution">
    <text evidence="1">The sequence shown here is derived from an EMBL/GenBank/DDBJ whole genome shotgun (WGS) entry which is preliminary data.</text>
</comment>
<name>A0A133VR23_9EURY</name>
<accession>A0A133VR23</accession>
<evidence type="ECO:0008006" key="3">
    <source>
        <dbReference type="Google" id="ProtNLM"/>
    </source>
</evidence>
<dbReference type="PANTHER" id="PTHR39961">
    <property type="entry name" value="HYPOTHETICAL CYTOSOLIC PROTEIN"/>
    <property type="match status" value="1"/>
</dbReference>
<dbReference type="Pfam" id="PF04308">
    <property type="entry name" value="RNaseH_like"/>
    <property type="match status" value="1"/>
</dbReference>
<dbReference type="AlphaFoldDB" id="A0A133VR23"/>